<proteinExistence type="predicted"/>
<keyword evidence="3" id="KW-1185">Reference proteome</keyword>
<evidence type="ECO:0000313" key="3">
    <source>
        <dbReference type="Proteomes" id="UP001165080"/>
    </source>
</evidence>
<dbReference type="SUPFAM" id="SSF52540">
    <property type="entry name" value="P-loop containing nucleoside triphosphate hydrolases"/>
    <property type="match status" value="1"/>
</dbReference>
<evidence type="ECO:0000256" key="1">
    <source>
        <dbReference type="SAM" id="MobiDB-lite"/>
    </source>
</evidence>
<dbReference type="OrthoDB" id="537768at2759"/>
<reference evidence="2 3" key="1">
    <citation type="journal article" date="2023" name="Commun. Biol.">
        <title>Reorganization of the ancestral sex-determining regions during the evolution of trioecy in Pleodorina starrii.</title>
        <authorList>
            <person name="Takahashi K."/>
            <person name="Suzuki S."/>
            <person name="Kawai-Toyooka H."/>
            <person name="Yamamoto K."/>
            <person name="Hamaji T."/>
            <person name="Ootsuki R."/>
            <person name="Yamaguchi H."/>
            <person name="Kawachi M."/>
            <person name="Higashiyama T."/>
            <person name="Nozaki H."/>
        </authorList>
    </citation>
    <scope>NUCLEOTIDE SEQUENCE [LARGE SCALE GENOMIC DNA]</scope>
    <source>
        <strain evidence="2 3">NIES-4479</strain>
    </source>
</reference>
<accession>A0A9W6BH20</accession>
<protein>
    <submittedName>
        <fullName evidence="2">Uncharacterized protein</fullName>
    </submittedName>
</protein>
<comment type="caution">
    <text evidence="2">The sequence shown here is derived from an EMBL/GenBank/DDBJ whole genome shotgun (WGS) entry which is preliminary data.</text>
</comment>
<name>A0A9W6BH20_9CHLO</name>
<feature type="region of interest" description="Disordered" evidence="1">
    <location>
        <begin position="322"/>
        <end position="344"/>
    </location>
</feature>
<evidence type="ECO:0000313" key="2">
    <source>
        <dbReference type="EMBL" id="GLC51665.1"/>
    </source>
</evidence>
<sequence>MATILLSSVSRPFTQAVLPGPRIVCRLFSVHPTGSKALDVLTAGGYPAGSIIELQGPDLKSCWHLAWLAAAAAYEQGWRFTACSGAACLDFGAERRLTDRDKLARTALAQPSALLDVVRCVERDCSLVLVDSWARIAEAAAPAGPDIAATRALRNRRLSTFLRQLSYRLLESQSGMPNSAACEGVGGSGASSSRLRRAACRKQVLRPALSILVCNTGQSGHDLVLQHHAALRLRVSNEPDPLASDVDGSRKHITVQLLKGPATNTRMPVPKTVVYTPNSSGTDSLSIADGRTLSPATMDLLVAGHALGLVVRQAAPVQGPGAEFSERVGAAPDKETGPASVGGSEATGFRYGDIIAATMPSLAARLMEMRQLPQLRQMVDEKLQAMSSPRPPE</sequence>
<dbReference type="Gene3D" id="3.40.50.300">
    <property type="entry name" value="P-loop containing nucleotide triphosphate hydrolases"/>
    <property type="match status" value="1"/>
</dbReference>
<dbReference type="EMBL" id="BRXU01000004">
    <property type="protein sequence ID" value="GLC51665.1"/>
    <property type="molecule type" value="Genomic_DNA"/>
</dbReference>
<dbReference type="AlphaFoldDB" id="A0A9W6BH20"/>
<organism evidence="2 3">
    <name type="scientific">Pleodorina starrii</name>
    <dbReference type="NCBI Taxonomy" id="330485"/>
    <lineage>
        <taxon>Eukaryota</taxon>
        <taxon>Viridiplantae</taxon>
        <taxon>Chlorophyta</taxon>
        <taxon>core chlorophytes</taxon>
        <taxon>Chlorophyceae</taxon>
        <taxon>CS clade</taxon>
        <taxon>Chlamydomonadales</taxon>
        <taxon>Volvocaceae</taxon>
        <taxon>Pleodorina</taxon>
    </lineage>
</organism>
<dbReference type="InterPro" id="IPR027417">
    <property type="entry name" value="P-loop_NTPase"/>
</dbReference>
<gene>
    <name evidence="2" type="primary">PLEST004971</name>
    <name evidence="2" type="ORF">PLESTB_000526700</name>
</gene>
<dbReference type="Proteomes" id="UP001165080">
    <property type="component" value="Unassembled WGS sequence"/>
</dbReference>